<evidence type="ECO:0000313" key="3">
    <source>
        <dbReference type="Proteomes" id="UP000000647"/>
    </source>
</evidence>
<proteinExistence type="predicted"/>
<dbReference type="EMBL" id="CP000544">
    <property type="protein sequence ID" value="ABM62080.1"/>
    <property type="molecule type" value="Genomic_DNA"/>
</dbReference>
<dbReference type="InterPro" id="IPR021377">
    <property type="entry name" value="DUF3006"/>
</dbReference>
<dbReference type="RefSeq" id="WP_011814102.1">
    <property type="nucleotide sequence ID" value="NC_008789.1"/>
</dbReference>
<organism evidence="2 3">
    <name type="scientific">Halorhodospira halophila (strain DSM 244 / SL1)</name>
    <name type="common">Ectothiorhodospira halophila (strain DSM 244 / SL1)</name>
    <dbReference type="NCBI Taxonomy" id="349124"/>
    <lineage>
        <taxon>Bacteria</taxon>
        <taxon>Pseudomonadati</taxon>
        <taxon>Pseudomonadota</taxon>
        <taxon>Gammaproteobacteria</taxon>
        <taxon>Chromatiales</taxon>
        <taxon>Ectothiorhodospiraceae</taxon>
        <taxon>Halorhodospira</taxon>
    </lineage>
</organism>
<dbReference type="AlphaFoldDB" id="A1WWL8"/>
<dbReference type="STRING" id="349124.Hhal_1313"/>
<reference evidence="2 3" key="2">
    <citation type="journal article" date="2013" name="Stand. Genomic Sci.">
        <title>Complete genome sequence of Halorhodospira halophila SL1.</title>
        <authorList>
            <person name="Challacombe J.F."/>
            <person name="Majid S."/>
            <person name="Deole R."/>
            <person name="Brettin T.S."/>
            <person name="Bruce D."/>
            <person name="Delano S.F."/>
            <person name="Detter J.C."/>
            <person name="Gleasner C.D."/>
            <person name="Han C.S."/>
            <person name="Misra M."/>
            <person name="Reitenga K.G."/>
            <person name="Mikhailova N."/>
            <person name="Woyke T."/>
            <person name="Pitluck S."/>
            <person name="Nolan M."/>
            <person name="Land M.L."/>
            <person name="Saunders E."/>
            <person name="Tapia R."/>
            <person name="Lapidus A."/>
            <person name="Ivanova N."/>
            <person name="Hoff W.D."/>
        </authorList>
    </citation>
    <scope>NUCLEOTIDE SEQUENCE [LARGE SCALE GENOMIC DNA]</scope>
    <source>
        <strain evidence="3">DSM 244 / SL1</strain>
    </source>
</reference>
<evidence type="ECO:0000256" key="1">
    <source>
        <dbReference type="SAM" id="MobiDB-lite"/>
    </source>
</evidence>
<sequence length="100" mass="10708">MDEEGTRSDSSSADAATTPATVDAIEDGVARLLVGLDPAAVYEVEVDRLPEGVEEGSALRIEGALTDGLRKAHFTLDPAATEARRERVRTKLDQLRGRSD</sequence>
<reference evidence="3" key="1">
    <citation type="submission" date="2006-12" db="EMBL/GenBank/DDBJ databases">
        <title>Complete sequence of Halorhodospira halophila SL1.</title>
        <authorList>
            <consortium name="US DOE Joint Genome Institute"/>
            <person name="Copeland A."/>
            <person name="Lucas S."/>
            <person name="Lapidus A."/>
            <person name="Barry K."/>
            <person name="Detter J.C."/>
            <person name="Glavina del Rio T."/>
            <person name="Hammon N."/>
            <person name="Israni S."/>
            <person name="Dalin E."/>
            <person name="Tice H."/>
            <person name="Pitluck S."/>
            <person name="Saunders E."/>
            <person name="Brettin T."/>
            <person name="Bruce D."/>
            <person name="Han C."/>
            <person name="Tapia R."/>
            <person name="Schmutz J."/>
            <person name="Larimer F."/>
            <person name="Land M."/>
            <person name="Hauser L."/>
            <person name="Kyrpides N."/>
            <person name="Mikhailova N."/>
            <person name="Hoff W."/>
            <person name="Richardson P."/>
        </authorList>
    </citation>
    <scope>NUCLEOTIDE SEQUENCE [LARGE SCALE GENOMIC DNA]</scope>
    <source>
        <strain evidence="3">DSM 244 / SL1</strain>
    </source>
</reference>
<feature type="region of interest" description="Disordered" evidence="1">
    <location>
        <begin position="1"/>
        <end position="21"/>
    </location>
</feature>
<dbReference type="KEGG" id="hha:Hhal_1313"/>
<keyword evidence="3" id="KW-1185">Reference proteome</keyword>
<accession>A1WWL8</accession>
<evidence type="ECO:0008006" key="4">
    <source>
        <dbReference type="Google" id="ProtNLM"/>
    </source>
</evidence>
<gene>
    <name evidence="2" type="ordered locus">Hhal_1313</name>
</gene>
<feature type="region of interest" description="Disordered" evidence="1">
    <location>
        <begin position="80"/>
        <end position="100"/>
    </location>
</feature>
<dbReference type="HOGENOM" id="CLU_2301905_0_0_6"/>
<feature type="compositionally biased region" description="Basic and acidic residues" evidence="1">
    <location>
        <begin position="82"/>
        <end position="100"/>
    </location>
</feature>
<dbReference type="Proteomes" id="UP000000647">
    <property type="component" value="Chromosome"/>
</dbReference>
<feature type="compositionally biased region" description="Low complexity" evidence="1">
    <location>
        <begin position="8"/>
        <end position="21"/>
    </location>
</feature>
<dbReference type="Pfam" id="PF11213">
    <property type="entry name" value="DUF3006"/>
    <property type="match status" value="1"/>
</dbReference>
<name>A1WWL8_HALHL</name>
<protein>
    <recommendedName>
        <fullName evidence="4">DUF3006 domain-containing protein</fullName>
    </recommendedName>
</protein>
<evidence type="ECO:0000313" key="2">
    <source>
        <dbReference type="EMBL" id="ABM62080.1"/>
    </source>
</evidence>